<dbReference type="GeneID" id="41959728"/>
<accession>A0A6P8BCQ9</accession>
<dbReference type="RefSeq" id="XP_030984906.1">
    <property type="nucleotide sequence ID" value="XM_031124819.1"/>
</dbReference>
<reference evidence="3" key="3">
    <citation type="submission" date="2025-08" db="UniProtKB">
        <authorList>
            <consortium name="RefSeq"/>
        </authorList>
    </citation>
    <scope>IDENTIFICATION</scope>
    <source>
        <strain evidence="3">NI907</strain>
    </source>
</reference>
<reference evidence="3" key="1">
    <citation type="journal article" date="2019" name="Mol. Biol. Evol.">
        <title>Blast fungal genomes show frequent chromosomal changes, gene gains and losses, and effector gene turnover.</title>
        <authorList>
            <person name="Gomez Luciano L.B."/>
            <person name="Jason Tsai I."/>
            <person name="Chuma I."/>
            <person name="Tosa Y."/>
            <person name="Chen Y.H."/>
            <person name="Li J.Y."/>
            <person name="Li M.Y."/>
            <person name="Jade Lu M.Y."/>
            <person name="Nakayashiki H."/>
            <person name="Li W.H."/>
        </authorList>
    </citation>
    <scope>NUCLEOTIDE SEQUENCE</scope>
    <source>
        <strain evidence="3">NI907</strain>
    </source>
</reference>
<dbReference type="AlphaFoldDB" id="A0A6P8BCQ9"/>
<protein>
    <submittedName>
        <fullName evidence="3">Uncharacterized protein</fullName>
    </submittedName>
</protein>
<dbReference type="KEGG" id="pgri:PgNI_04776"/>
<evidence type="ECO:0000256" key="1">
    <source>
        <dbReference type="SAM" id="MobiDB-lite"/>
    </source>
</evidence>
<name>A0A6P8BCQ9_PYRGI</name>
<dbReference type="InterPro" id="IPR038883">
    <property type="entry name" value="AN11006-like"/>
</dbReference>
<reference evidence="3" key="2">
    <citation type="submission" date="2019-10" db="EMBL/GenBank/DDBJ databases">
        <authorList>
            <consortium name="NCBI Genome Project"/>
        </authorList>
    </citation>
    <scope>NUCLEOTIDE SEQUENCE</scope>
    <source>
        <strain evidence="3">NI907</strain>
    </source>
</reference>
<evidence type="ECO:0000313" key="2">
    <source>
        <dbReference type="Proteomes" id="UP000515153"/>
    </source>
</evidence>
<gene>
    <name evidence="3" type="ORF">PgNI_04776</name>
</gene>
<dbReference type="PANTHER" id="PTHR42085">
    <property type="entry name" value="F-BOX DOMAIN-CONTAINING PROTEIN"/>
    <property type="match status" value="1"/>
</dbReference>
<proteinExistence type="predicted"/>
<dbReference type="Proteomes" id="UP000515153">
    <property type="component" value="Unplaced"/>
</dbReference>
<evidence type="ECO:0000313" key="3">
    <source>
        <dbReference type="RefSeq" id="XP_030984906.1"/>
    </source>
</evidence>
<feature type="region of interest" description="Disordered" evidence="1">
    <location>
        <begin position="124"/>
        <end position="148"/>
    </location>
</feature>
<organism evidence="2 3">
    <name type="scientific">Pyricularia grisea</name>
    <name type="common">Crabgrass-specific blast fungus</name>
    <name type="synonym">Magnaporthe grisea</name>
    <dbReference type="NCBI Taxonomy" id="148305"/>
    <lineage>
        <taxon>Eukaryota</taxon>
        <taxon>Fungi</taxon>
        <taxon>Dikarya</taxon>
        <taxon>Ascomycota</taxon>
        <taxon>Pezizomycotina</taxon>
        <taxon>Sordariomycetes</taxon>
        <taxon>Sordariomycetidae</taxon>
        <taxon>Magnaporthales</taxon>
        <taxon>Pyriculariaceae</taxon>
        <taxon>Pyricularia</taxon>
    </lineage>
</organism>
<sequence>MTQESPTNGINKADCATSFHRFFDLPGELRNKILKLLLAHPHGVSIGSNGSFVRVPPREGDANVVGATLDGHHGQTVLPLSLLLSNSKLADEAEAIFYTENVFYANVKTRRSAKENALSASFTIPKPEPKELGRNHGYPSDSDDDVDYRSISTRTPCRNLMGSEARFKIRKLVLIVQRFGGSLGDEVVPALQDLVLRGSLRWLEVRFDDHQVSRNMISSPSVAWQSSSGAMGSAGSVQKSLKRSEKMLGSNEAFLAVLRLLNDPDLTVARASVPQKEHSPLWCQFHDDQTQKFGNGCAWHDKTTCHDDPHDNFSFQASKGSPATVGFTAQGWIELDLNAMLRKFKGEDAKWWSI</sequence>
<dbReference type="PANTHER" id="PTHR42085:SF2">
    <property type="entry name" value="F-BOX DOMAIN-CONTAINING PROTEIN"/>
    <property type="match status" value="1"/>
</dbReference>
<keyword evidence="2" id="KW-1185">Reference proteome</keyword>